<keyword evidence="4" id="KW-1185">Reference proteome</keyword>
<protein>
    <recommendedName>
        <fullName evidence="2">Amidase domain-containing protein</fullName>
    </recommendedName>
</protein>
<dbReference type="Gene3D" id="3.90.1300.10">
    <property type="entry name" value="Amidase signature (AS) domain"/>
    <property type="match status" value="1"/>
</dbReference>
<dbReference type="PROSITE" id="PS00571">
    <property type="entry name" value="AMIDASES"/>
    <property type="match status" value="1"/>
</dbReference>
<dbReference type="PANTHER" id="PTHR11895">
    <property type="entry name" value="TRANSAMIDASE"/>
    <property type="match status" value="1"/>
</dbReference>
<evidence type="ECO:0000259" key="2">
    <source>
        <dbReference type="Pfam" id="PF01425"/>
    </source>
</evidence>
<accession>A0ABR1IZD2</accession>
<dbReference type="Proteomes" id="UP001498398">
    <property type="component" value="Unassembled WGS sequence"/>
</dbReference>
<sequence length="533" mass="56900">MPATFEDLAIVEKRLNLTVKPTERDDYLALMNSTDAAARLVMSIPDYTPPVSYGLYPRTDIQKFGPGSNEGNDLRGWACKATVKGKKGGILDGREVCLKDNICLAGVPCQFGTNVVKDFVPELDATVATRILEHGGTIVGKATCEDMSHGAASFTSPNGPVQNPYALGFSTGGSSSGCGALIGSGEISMGIGGDQGGSIRIPASLCGIVGLKATFGLIPYTGVLSSETSLDHVGPMGSTVVDVALLLQAIAGYDGIDDRQLGAPVPHLLPNYSSAVKRPFSKSSMPLAGIKVGLLKEGFQSKYLSPHVDLLVRNAIYKFQDLGAEVVQVSIPGHLNGGALMHVLNKLGSSQARLGRATARRGVYVNGYFEKLLPWDQEKWDEVHSFVQGTAISGEYAFHKYPTVYGRAANIVRKLKEEYDAVLKQVDVLTMPTVPCPARRHVPPNAGPLEASKATAGLVENTAIFNGTGHPALTIPIGFAPPGEDDILRPEDAQIRLPVGMQIVGRMWDEEMCLRVGGAWEDGWEWRTGERKG</sequence>
<dbReference type="InterPro" id="IPR000120">
    <property type="entry name" value="Amidase"/>
</dbReference>
<dbReference type="SUPFAM" id="SSF75304">
    <property type="entry name" value="Amidase signature (AS) enzymes"/>
    <property type="match status" value="1"/>
</dbReference>
<dbReference type="PANTHER" id="PTHR11895:SF170">
    <property type="entry name" value="AMIDASE"/>
    <property type="match status" value="1"/>
</dbReference>
<evidence type="ECO:0000256" key="1">
    <source>
        <dbReference type="ARBA" id="ARBA00009199"/>
    </source>
</evidence>
<dbReference type="InterPro" id="IPR023631">
    <property type="entry name" value="Amidase_dom"/>
</dbReference>
<evidence type="ECO:0000313" key="3">
    <source>
        <dbReference type="EMBL" id="KAK7441829.1"/>
    </source>
</evidence>
<gene>
    <name evidence="3" type="ORF">VKT23_016490</name>
</gene>
<reference evidence="3 4" key="1">
    <citation type="submission" date="2024-01" db="EMBL/GenBank/DDBJ databases">
        <title>A draft genome for the cacao thread blight pathogen Marasmiellus scandens.</title>
        <authorList>
            <person name="Baruah I.K."/>
            <person name="Leung J."/>
            <person name="Bukari Y."/>
            <person name="Amoako-Attah I."/>
            <person name="Meinhardt L.W."/>
            <person name="Bailey B.A."/>
            <person name="Cohen S.P."/>
        </authorList>
    </citation>
    <scope>NUCLEOTIDE SEQUENCE [LARGE SCALE GENOMIC DNA]</scope>
    <source>
        <strain evidence="3 4">GH-19</strain>
    </source>
</reference>
<evidence type="ECO:0000313" key="4">
    <source>
        <dbReference type="Proteomes" id="UP001498398"/>
    </source>
</evidence>
<dbReference type="Pfam" id="PF01425">
    <property type="entry name" value="Amidase"/>
    <property type="match status" value="1"/>
</dbReference>
<dbReference type="InterPro" id="IPR020556">
    <property type="entry name" value="Amidase_CS"/>
</dbReference>
<comment type="caution">
    <text evidence="3">The sequence shown here is derived from an EMBL/GenBank/DDBJ whole genome shotgun (WGS) entry which is preliminary data.</text>
</comment>
<dbReference type="InterPro" id="IPR036928">
    <property type="entry name" value="AS_sf"/>
</dbReference>
<organism evidence="3 4">
    <name type="scientific">Marasmiellus scandens</name>
    <dbReference type="NCBI Taxonomy" id="2682957"/>
    <lineage>
        <taxon>Eukaryota</taxon>
        <taxon>Fungi</taxon>
        <taxon>Dikarya</taxon>
        <taxon>Basidiomycota</taxon>
        <taxon>Agaricomycotina</taxon>
        <taxon>Agaricomycetes</taxon>
        <taxon>Agaricomycetidae</taxon>
        <taxon>Agaricales</taxon>
        <taxon>Marasmiineae</taxon>
        <taxon>Omphalotaceae</taxon>
        <taxon>Marasmiellus</taxon>
    </lineage>
</organism>
<name>A0ABR1IZD2_9AGAR</name>
<dbReference type="EMBL" id="JBANRG010000061">
    <property type="protein sequence ID" value="KAK7441829.1"/>
    <property type="molecule type" value="Genomic_DNA"/>
</dbReference>
<proteinExistence type="inferred from homology"/>
<feature type="domain" description="Amidase" evidence="2">
    <location>
        <begin position="83"/>
        <end position="514"/>
    </location>
</feature>
<comment type="similarity">
    <text evidence="1">Belongs to the amidase family.</text>
</comment>